<proteinExistence type="predicted"/>
<gene>
    <name evidence="2" type="ORF">JI741_28160</name>
</gene>
<dbReference type="EMBL" id="JAERRB010000014">
    <property type="protein sequence ID" value="MBL0745137.1"/>
    <property type="molecule type" value="Genomic_DNA"/>
</dbReference>
<dbReference type="SUPFAM" id="SSF55136">
    <property type="entry name" value="Probable bacterial effector-binding domain"/>
    <property type="match status" value="1"/>
</dbReference>
<dbReference type="Gene3D" id="3.20.80.10">
    <property type="entry name" value="Regulatory factor, effector binding domain"/>
    <property type="match status" value="1"/>
</dbReference>
<feature type="domain" description="GyrI-like small molecule binding" evidence="1">
    <location>
        <begin position="138"/>
        <end position="200"/>
    </location>
</feature>
<accession>A0ABS1L0V0</accession>
<comment type="caution">
    <text evidence="2">The sequence shown here is derived from an EMBL/GenBank/DDBJ whole genome shotgun (WGS) entry which is preliminary data.</text>
</comment>
<dbReference type="Proteomes" id="UP000613030">
    <property type="component" value="Unassembled WGS sequence"/>
</dbReference>
<organism evidence="2 3">
    <name type="scientific">Chryseolinea lacunae</name>
    <dbReference type="NCBI Taxonomy" id="2801331"/>
    <lineage>
        <taxon>Bacteria</taxon>
        <taxon>Pseudomonadati</taxon>
        <taxon>Bacteroidota</taxon>
        <taxon>Cytophagia</taxon>
        <taxon>Cytophagales</taxon>
        <taxon>Fulvivirgaceae</taxon>
        <taxon>Chryseolinea</taxon>
    </lineage>
</organism>
<dbReference type="Pfam" id="PF06445">
    <property type="entry name" value="GyrI-like"/>
    <property type="match status" value="1"/>
</dbReference>
<dbReference type="InterPro" id="IPR029442">
    <property type="entry name" value="GyrI-like"/>
</dbReference>
<keyword evidence="3" id="KW-1185">Reference proteome</keyword>
<evidence type="ECO:0000259" key="1">
    <source>
        <dbReference type="Pfam" id="PF06445"/>
    </source>
</evidence>
<reference evidence="2 3" key="1">
    <citation type="submission" date="2021-01" db="EMBL/GenBank/DDBJ databases">
        <title>Chryseolinea sp. Jin1 Genome sequencing and assembly.</title>
        <authorList>
            <person name="Kim I."/>
        </authorList>
    </citation>
    <scope>NUCLEOTIDE SEQUENCE [LARGE SCALE GENOMIC DNA]</scope>
    <source>
        <strain evidence="2 3">Jin1</strain>
    </source>
</reference>
<protein>
    <submittedName>
        <fullName evidence="2">GyrI-like domain-containing protein</fullName>
    </submittedName>
</protein>
<evidence type="ECO:0000313" key="2">
    <source>
        <dbReference type="EMBL" id="MBL0745137.1"/>
    </source>
</evidence>
<dbReference type="InterPro" id="IPR011256">
    <property type="entry name" value="Reg_factor_effector_dom_sf"/>
</dbReference>
<name>A0ABS1L0V0_9BACT</name>
<evidence type="ECO:0000313" key="3">
    <source>
        <dbReference type="Proteomes" id="UP000613030"/>
    </source>
</evidence>
<sequence length="212" mass="24257">MEKLDLAKTHKAYYTAKATPELVDIGPAAYLSIAGQGDPSGQTYATRVGALYGVAYTLKFMYKAKQKDFTVAKLEGMWWFDEDRFGRPSMEEAPVKVPRSEWQWRMLIRLPDFVTPKALDDAIDAAFQKKKTDAMRDVVWHEEKKQKVVQMLHTGPFSEEPATLKKMLAFIEEHQLKKAGLHREVYLSNYKTTASAKLRTILREPVETTDPI</sequence>
<dbReference type="RefSeq" id="WP_202015387.1">
    <property type="nucleotide sequence ID" value="NZ_JAERRB010000014.1"/>
</dbReference>